<evidence type="ECO:0000256" key="1">
    <source>
        <dbReference type="SAM" id="MobiDB-lite"/>
    </source>
</evidence>
<organism evidence="2 3">
    <name type="scientific">Sorangium cellulosum</name>
    <name type="common">Polyangium cellulosum</name>
    <dbReference type="NCBI Taxonomy" id="56"/>
    <lineage>
        <taxon>Bacteria</taxon>
        <taxon>Pseudomonadati</taxon>
        <taxon>Myxococcota</taxon>
        <taxon>Polyangia</taxon>
        <taxon>Polyangiales</taxon>
        <taxon>Polyangiaceae</taxon>
        <taxon>Sorangium</taxon>
    </lineage>
</organism>
<dbReference type="AlphaFoldDB" id="A0A4V0NEC0"/>
<evidence type="ECO:0000313" key="2">
    <source>
        <dbReference type="EMBL" id="AUX25642.1"/>
    </source>
</evidence>
<sequence>MPIDDLCPPDPRRLERGDSFYDAVAPASFPRRILHHGNRRWAERVGVGGLTAPEWERHFARLGVDASRCFACSRRERAPLREERSPGRSPALCPGEPLPPSTRPLPALARRRDQGASALLERCAQRLERCARHGVREIAGALEQPGEPLPAALVRAVTVHAAARCAGYARAGSSMAC</sequence>
<dbReference type="Proteomes" id="UP000295781">
    <property type="component" value="Chromosome"/>
</dbReference>
<evidence type="ECO:0000313" key="3">
    <source>
        <dbReference type="Proteomes" id="UP000295781"/>
    </source>
</evidence>
<reference evidence="2 3" key="1">
    <citation type="submission" date="2015-09" db="EMBL/GenBank/DDBJ databases">
        <title>Sorangium comparison.</title>
        <authorList>
            <person name="Zaburannyi N."/>
            <person name="Bunk B."/>
            <person name="Overmann J."/>
            <person name="Mueller R."/>
        </authorList>
    </citation>
    <scope>NUCLEOTIDE SEQUENCE [LARGE SCALE GENOMIC DNA]</scope>
    <source>
        <strain evidence="2 3">So ceGT47</strain>
    </source>
</reference>
<protein>
    <submittedName>
        <fullName evidence="2">Uncharacterized protein</fullName>
    </submittedName>
</protein>
<proteinExistence type="predicted"/>
<accession>A0A4V0NEC0</accession>
<gene>
    <name evidence="2" type="ORF">SOCEGT47_061910</name>
</gene>
<feature type="region of interest" description="Disordered" evidence="1">
    <location>
        <begin position="79"/>
        <end position="106"/>
    </location>
</feature>
<name>A0A4V0NEC0_SORCE</name>
<dbReference type="EMBL" id="CP012670">
    <property type="protein sequence ID" value="AUX25642.1"/>
    <property type="molecule type" value="Genomic_DNA"/>
</dbReference>